<dbReference type="Pfam" id="PF17210">
    <property type="entry name" value="SdrD_B"/>
    <property type="match status" value="2"/>
</dbReference>
<feature type="chain" id="PRO_5038990673" evidence="6">
    <location>
        <begin position="26"/>
        <end position="5628"/>
    </location>
</feature>
<evidence type="ECO:0000256" key="1">
    <source>
        <dbReference type="ARBA" id="ARBA00004613"/>
    </source>
</evidence>
<feature type="signal peptide" evidence="6">
    <location>
        <begin position="1"/>
        <end position="25"/>
    </location>
</feature>
<evidence type="ECO:0000256" key="2">
    <source>
        <dbReference type="ARBA" id="ARBA00022525"/>
    </source>
</evidence>
<evidence type="ECO:0000256" key="4">
    <source>
        <dbReference type="SAM" id="MobiDB-lite"/>
    </source>
</evidence>
<feature type="region of interest" description="Disordered" evidence="4">
    <location>
        <begin position="1538"/>
        <end position="1558"/>
    </location>
</feature>
<keyword evidence="5" id="KW-1133">Transmembrane helix</keyword>
<name>A0A6N2WD59_9FIRM</name>
<organism evidence="8">
    <name type="scientific">Anaerostipes caccae</name>
    <dbReference type="NCBI Taxonomy" id="105841"/>
    <lineage>
        <taxon>Bacteria</taxon>
        <taxon>Bacillati</taxon>
        <taxon>Bacillota</taxon>
        <taxon>Clostridia</taxon>
        <taxon>Lachnospirales</taxon>
        <taxon>Lachnospiraceae</taxon>
        <taxon>Anaerostipes</taxon>
    </lineage>
</organism>
<dbReference type="InterPro" id="IPR013783">
    <property type="entry name" value="Ig-like_fold"/>
</dbReference>
<keyword evidence="3 6" id="KW-0732">Signal</keyword>
<dbReference type="GO" id="GO:0005576">
    <property type="term" value="C:extracellular region"/>
    <property type="evidence" value="ECO:0007669"/>
    <property type="project" value="UniProtKB-SubCell"/>
</dbReference>
<keyword evidence="5" id="KW-0812">Transmembrane</keyword>
<evidence type="ECO:0000313" key="8">
    <source>
        <dbReference type="EMBL" id="VYT39757.1"/>
    </source>
</evidence>
<dbReference type="Gene3D" id="2.60.40.10">
    <property type="entry name" value="Immunoglobulins"/>
    <property type="match status" value="5"/>
</dbReference>
<reference evidence="8" key="1">
    <citation type="submission" date="2019-11" db="EMBL/GenBank/DDBJ databases">
        <authorList>
            <person name="Feng L."/>
        </authorList>
    </citation>
    <scope>NUCLEOTIDE SEQUENCE</scope>
    <source>
        <strain evidence="8">AcaccaeLFYP115</strain>
    </source>
</reference>
<dbReference type="EMBL" id="CACRSQ010000010">
    <property type="protein sequence ID" value="VYT39757.1"/>
    <property type="molecule type" value="Genomic_DNA"/>
</dbReference>
<gene>
    <name evidence="8" type="primary">sdrD</name>
    <name evidence="8" type="ORF">ACLFYP115_03206</name>
</gene>
<feature type="region of interest" description="Disordered" evidence="4">
    <location>
        <begin position="5570"/>
        <end position="5591"/>
    </location>
</feature>
<feature type="compositionally biased region" description="Acidic residues" evidence="4">
    <location>
        <begin position="5212"/>
        <end position="5229"/>
    </location>
</feature>
<evidence type="ECO:0000256" key="5">
    <source>
        <dbReference type="SAM" id="Phobius"/>
    </source>
</evidence>
<feature type="transmembrane region" description="Helical" evidence="5">
    <location>
        <begin position="5601"/>
        <end position="5619"/>
    </location>
</feature>
<keyword evidence="5" id="KW-0472">Membrane</keyword>
<comment type="subcellular location">
    <subcellularLocation>
        <location evidence="1">Secreted</location>
    </subcellularLocation>
</comment>
<evidence type="ECO:0000259" key="7">
    <source>
        <dbReference type="Pfam" id="PF17210"/>
    </source>
</evidence>
<feature type="region of interest" description="Disordered" evidence="4">
    <location>
        <begin position="5208"/>
        <end position="5260"/>
    </location>
</feature>
<evidence type="ECO:0000256" key="3">
    <source>
        <dbReference type="ARBA" id="ARBA00022729"/>
    </source>
</evidence>
<dbReference type="RefSeq" id="WP_156340706.1">
    <property type="nucleotide sequence ID" value="NZ_CACRSQ010000010.1"/>
</dbReference>
<dbReference type="SUPFAM" id="SSF117074">
    <property type="entry name" value="Hypothetical protein PA1324"/>
    <property type="match status" value="4"/>
</dbReference>
<protein>
    <submittedName>
        <fullName evidence="8">Serine-aspartate repeat-containing protein D</fullName>
    </submittedName>
</protein>
<sequence>MKKRIRQIISIILSLLMVVQSPNFSAIIKNVKADESPGLQVSFSCKQEPGTNVTMLKNGASEELTGQVNVTATSSGYAKGAKVTVALPSFFYDSDGNLQVYDENVNPEDVKLGMQANVIEADSWQTVEGKAFDQDTVYKGKIVFVASNDLKAGESLTFRIKVKFFGDVPEKTQGKITGSSSYQEYYDKNGNKIADEWKSPGVDENAIKVFVNTNLSWETVFEDSPAIPVWKEYNYADHYVTVKNTSESEDKDGPKDVSFDKINLMFELPFCSSEGGVDGIFTRDITKWIYKDGQIIENTEPNNPNSWKNTEFIGKEDKGGVLVYDVTDLTDEEIKDGKLGKPIPYSYTGNGQIAVIHEEEIHSPNYAKEHPDKNLHHQAKFLVRLPFTNNIQFKGSSTTNELQTKLVSTIIFGKPEIYWSKTNTATATFMKPQPDYSAKKVSESEAPYNKHVYVNSLSEFYIESITNKGNIPLFSPRVTDTVPGQFMLDGLFYEVPKKDADGGIEKFLAKEHPFQYEVTNSATGEKQWIDFTQSVTEKSTDDEVRWGISGIKGRLPGNATGRVRVNLKEKIDAGTTLPGKIVISGYPKNNVTIQNKAEIQFDYKYYKVGDGDTEGEWMVKEQEPYKIQADMVLTPPEIDTVVTAVHTEKKEGESQAAVTEGGSSRSPYHQTVYGKYNRQGMDGYILRAGTQSKGPIAPGYLQLDVPGAANDRGYVTENILLKKDLLDAMINVSVGTSEEDQQYPSGNLILKDVNNQTKKISLKTLVQGYADGDGNVVIERSLWKGDLDNLKSVRIEYDYFAGDQKIVNGDELAAETYLKVMGTLKDYGSLTATGTVSTNYPGTSTSSVTKTGTGTITIEGVNPAITGNVYNEPDHPQASNLTSITVPYNEDSAKAVFHIGNKSHSEMNPGEFLMTLPTNVVDEKTVGFLADEITIKDLKKFGKISKIEFYDISNNTYAGNSKEPDFVLPADQIPAEKDGLITIPESLWKSSMANGLKYVRIIFEPFNGMETAEKLDITVGGTADFYGAASFRGEWACKDALNMNKPAQTAGMTMNVNNPKPEVNAHLNPYYDKTEINTENNGSMVDGNVMGLAVPYEKEASFSFWFGNSAANDAHDFHTVIDFTELNSANQLSAETGKGFYAKSVLIRKELLDIADVKEITVTGSEGSLTLVYDKDAKTFKEKGQPSKTYTLEGEGWKLPKSSVKDLGILSGIEVTGGTMKGGKVPKASQSIEVTGFSDIEMRKVNQAAAKITSKLYTTDRSFELTNQDAARLMISPMYFDTVVDAQFVTPDNKTTRYNNGAEPSEHYRSSYGYSDDTNLEIGYKAVGSIGVDFRQYLQDYSSGPPERHNNQEQYNDSAYSRYQIKNYAYNTPADLKMTVNLPSEGFETYYLKVDPRVKDYVKEIKLYRADGSSYTIDDPKAVWAANENAKSWDGQNGYWRINLLDGEPNYEAEKEGNYYRHPKEEPDGKEAVKKAEIRFSVNQQEYEEIGGVKTAKSPDYGTWYNQSNVNTQNTFEFVGRYYKLGNYKASAETEMTIGGTEKPDGTKTEIKTENTDTTKNSSYRSGWSFKNYYYTYDWYGSYTGSQEYTARHMRSEVPITVYDDARMYSLKGVNLHPETDRKESYPYGATGCYSMSFYRDKTGASGNWSGYYPYIDNAVLEDTLPPITKSDGEYKGFKSTSVQIKKKLLNRTDGDIMLTLSDGSTVKRAAADFSDAADADYKEIRVFYEGEDNAGEAVDGKDIVLNSGQYLTKVKLFVKDIAGDGDFSKTEIDGISKDTVFDNRTEPMINIYGEILALNGDGNNAGVNTVNTKTFKDYDPVNTVIEGNTETGTLLARRIPLKPGYKLTANNTKGWDYQASKLDAGKPEMKPESSAFTIHLENAGTDDGGSDPANSESRDADISGFAFDQALDSRFRLQTIKIPKSVFDSDKWNVTQFKINDGTHSGDDKGVDVKDKFRLETINDEEYYVLDVSKLFVGDDALNTSTYTISGTEFTKCYIQSFTVKIEAKETDGNKNEKFLRPGQALEDIIYDGIFVDRTKEDLEKDEWNENSVPTIGGSGTHDYFYTYYIRNSIQNFKAESATFGYQQSTITAAPHADQTVYNRVSHVEMKQKREDEETKSPAYDEKDGIKLEVDKDHIIPGDRIEYQVTVSNKSEKESDGSETNTPFKNPAVRVTAPVGMKIVGWKYAKKTDSGIGDLKGEFVDNSSSVSTRTPVVNGALEAPESKNTYRNLVITTDTDHGDQYLKLNKDYTVTVVLEAKDEFSGAFEGKTVNTSVYAGGGQRNHYYPYYFGNRDTNPTYSYSSWCSDAFGSASFIKRCVENSSAVDLALNNTPVPTGELTSSVSYMDAGTPAMKFSNPSSVEGGTAWVNDLMDVDLTVSDIKNNTMHDLKETGIEIDLSNQTVKNEQNFYLRKWPEAKYTVAGTEHQAVFYYKEDGDTHWKAMDASFRSDDSNLKKVKQIKWVYEDVPAKDGTNIYKMPDVILHGTANYVDENGASSVNQNYSTMNGILDIDYGHEHYKVSDDDKMEAHLLADTKNTFTVYRLLPNMLADVQAFDKEEDAKSAYAENNSKNKAVYRPNESFWYKLTAWNKRTDDSARRGALDHPVLYDKIPEYVDAPNPDDVEIIWYDKDGHAKDSSAYQKPAVTVTDMKDFDIGGSQEFEKVTSGTDRKPTDTANNPAEEINFKIYKYDFGDQELSRGERIEIVYKTKARKEDLPMASWKDTKENAYLPRYGEYADGPAPNANNTAAKAMDMDNLIHDFGVTGTPGKGIDPGEFLTDSYAYIPGQTTSDGGRFFDYDINSSSRQMCFTNMTVTDPSKEASAVSYRTGAGGGGTDSAYYRYLTSGRVVSGTGSANMNKWKNIIGDEYHNIIWAEHALHLQKAWITGSSDMITDQKYYDQADINYSGGSGHRDDVPNYDQQTAALEAEENYVTRLYALNYGDWDTDGAEFTYVMPRGTRPVLKDGRLEVKAEMKDGTKITVPEENIKILQQPGDTDIGALAPKELADPVHNGAYTGKTYNAADADSKAWVIRITVPEKLTRFWNRGSLDASKQQHYQMSVEFKSEVFKENMNEMWYDRLYVRPVDIESKDSEVPNTMYHQIYDKNDSMDMSEANKSGTVQCNDLETGIWYCSYCNTEAYYNLLSPWPLYLKGRNTYSQAVDRKDIGFNIEASDGSTDSTKYAVTGTRAKQRKPLVRFWAEYGRRDENDVLSADQWYAQAETEVKQLNVRLENEYILSDYHHGNGSGADSGRSYNYTTNGGARGTLFKPVVTVVLPYGVQPVDEDGEVIHADSDESVVQNFDWEMEQKVWSSGGRLAADTDPDLPADLKSKFDTEIRYMDVDDDGTAAKRYVIRFVPKAGTSTEDVRVLSGRSRNIKMNVIAADYAGNWPDDADKTKDWDSTRVYLGSQHNLFRYITDEQIGGENAGYAVGVDTNQGYYNQDPRLDAVSPDYTYSTYRTGKTIYDNKAMADRAIGRMTPYFEGDKISLQDTGLADSLLFWQTGNGEDKYTDLNYDGKKETGDGAEEAVLQDHGVMNTASLYSKNPRISLTAGISGSRTGTYYSAEPENNTGSPAKLAPIQFAYGDNLWYQLKAANTPAERSGYWGPLTDYGTTGDITHSAFTVNHTLPKALVYDDSGDLESYYIEYVDRDGIKQTLNQSDLESSDPSKNKGWKIQLEVKKVKDKDGNYDHQEILANIIPGQEADVTSGNIHKGKLPSGALRSGKDFTLFLRSRIAELPEPEDILKDPDYWQYNSESSYLDLHRMDGDFVPGGNFKERPIETVSYTNQVKDSQENDYDFDGIFDERYSMAKAAGIRVTKPSVSMRTDTKDPRRIYQKDDITQDIRSSDALYKTKDVFTLLVDEATVHKGNLNQFIVQYKIPNRAPNTVKNGPAEPTDPRIAVSVKRVQTGKWEIPADTKCNVDIGELRKHLRVYVEVLDIDSGSSNVTDETDKDMNWVRLNPDGAKIDENQVIELTGALKKYSEKGAVDEMRWIVTSDDPAHYPVPQGFRLDLDADDSTADKEDVSAVEKKKAENNGYKTDKMHADSFTDSVNKNALQIAVQVGLEEQTEISKFPSFFVSGWGKYSDTQYAGLTAQDDRAGVEISSQNPSMDLKQNLLYLKKHVDADKNISYEWDKNIAINLKNSSKLKQTVQLINASDEMMNLPSDDPEKSKEDNMSRPELTVGLPFIANIDEMKFDYVPYDQVMSDKDCPLNPDYSAKNADTQNRFYWTWRIINAEDETLAPHMEELKLKEGSPVFYRKAVDTSRDRNLVTWRFDNDLAPGDKIVIDYTYEIREPNIGVPLEDMTTKVYGTKDGSFRFFITDDEDEEQASLRVDVSDVNDDSNKTDKNLAISSNNIAFEAFSTLTRGKKVVTDVDDSYLLNTKPLPVQEGGNYTFSDILTNTDTTSNYSVPIFFDVLPYDGDKAITGSKNADGSYTSLTRESKWNGWIDLDSFRIEKADTGGTHTLDAGKYDVYVGPVKKNADGSYALYDMKDMPDVNERSTKEYYQAIADDETKLNQHFVKAEDLISANPDNIEEIRKGVRMFMVRFKDPTADFGPATSYVLKYDMEAPLNLPFMKGSADAAKNGNDSDPFVGWNTFAFWAKRDAPVDSARSGVVLQAPTGRGYVGDYVWNDLNGNGKQDEAEYKEAKNGRMLPSKWTTDLDGDGKADDPGINGVKVELLTESGNPCNVDGEAVINKNGQDYVMDETTGDVKLDEYNGTVTTKKKPYSTVTRSDYWGNQGYYIIANLKPGKYRLRFTMPNKYDDYQLSTPITKTNTKVSIGHKGDNGLTAETYTTDSFGVKAIDLSSEAAVKAYDKQAVDADIGVTKPVRYKGIVWKDLIDDDGQNHEDTDFNGKIDPGEKLLEGVKVTAYEKGNHSPAVGMDGKPLEVMTDADGVYRFDMLWPNREYYFTVEDLSIDGQLMKTSPVRLTKNPLKYSNDNDGTMIVSGNKNIAKTENFKAVIPTDENTGRPVYDNDGKQYAVCDGINFGLVLAKAGYIGDYVWDDKNRNGIQDETEKPLKDIKVKLEAYYYDSDQDKWIRIEKYDKETISSEEGAYFFSNLPVTAAVSFDGGPDIDYLMGYRLSVPEMKEGYIYTKAAQGKDKTKDSNLYSDGRVKDAKIPYIILAEEIKKEDITEANKNTVISYQNKYYDTLNAVFDRDYDIGLLPYDKGEIEGLIWDDTDDKDGLQSKNKKAVKGRTVWLEKKVVPEEEPVPEEPEEENKEETDDHTPATAKSRKKGRDGTIRTGTGSYQEPVMPEDDTYETIASVKTDSSGVFKFKDLDVYNKELKVPEKYRIRTKKNNDEDLTLLKVGNGKNAEIDSDFGLFDEDDRLHAISNSFLLVNTLESEDAYGNLYDYVTARDEKTVDCGIIKYENRVNLGDKVWNDENQNGIQDEGERGIKNVKMNLYRYDAEGDTWQTVKDLRGTSSIKTDKNGHYKFTVPVTDLNPESKDYLKPYRYKVEAETPYEAFLTKRTAGNDKETDSDGWYVDENGQPSEEETITGIAGAKEFEFVSTRMLKLNAEEAEKQGFEEDADRMMEVADLNTVKDDESIDFGFFYKQEEVPYYKENKKTPKQEPRQKRQPRRPLRVLRTGDDRNLFIFIILIASSAGAAAVLYRKKRKDEEA</sequence>
<proteinExistence type="predicted"/>
<feature type="compositionally biased region" description="Basic and acidic residues" evidence="4">
    <location>
        <begin position="1542"/>
        <end position="1557"/>
    </location>
</feature>
<evidence type="ECO:0000256" key="6">
    <source>
        <dbReference type="SAM" id="SignalP"/>
    </source>
</evidence>
<feature type="domain" description="SD-repeat containing protein B" evidence="7">
    <location>
        <begin position="5001"/>
        <end position="5114"/>
    </location>
</feature>
<dbReference type="InterPro" id="IPR033764">
    <property type="entry name" value="Sdr_B"/>
</dbReference>
<keyword evidence="2" id="KW-0964">Secreted</keyword>
<feature type="domain" description="SD-repeat containing protein B" evidence="7">
    <location>
        <begin position="5381"/>
        <end position="5494"/>
    </location>
</feature>
<accession>A0A6N2WD59</accession>
<feature type="compositionally biased region" description="Basic and acidic residues" evidence="4">
    <location>
        <begin position="5570"/>
        <end position="5582"/>
    </location>
</feature>